<comment type="caution">
    <text evidence="2">The sequence shown here is derived from an EMBL/GenBank/DDBJ whole genome shotgun (WGS) entry which is preliminary data.</text>
</comment>
<dbReference type="Proteomes" id="UP000796761">
    <property type="component" value="Unassembled WGS sequence"/>
</dbReference>
<dbReference type="EMBL" id="SWJQ01000125">
    <property type="protein sequence ID" value="TRZ21431.1"/>
    <property type="molecule type" value="Genomic_DNA"/>
</dbReference>
<proteinExistence type="predicted"/>
<accession>A0A8K1GP97</accession>
<keyword evidence="3" id="KW-1185">Reference proteome</keyword>
<sequence length="125" mass="13961">MHPRALRELADVVAKPLTLSEKSQLAGEASDDWEKGNIAPIFKRGRKDDSEPVSCQPDLCAQEHHGKGPLGAMLRHKEDREVIWDCQHSFTKGKSCLTTPVAFYDGMTGDKGRDRRVFSLDVDLI</sequence>
<feature type="region of interest" description="Disordered" evidence="1">
    <location>
        <begin position="42"/>
        <end position="62"/>
    </location>
</feature>
<name>A0A8K1GP97_9PASS</name>
<reference evidence="2" key="1">
    <citation type="submission" date="2019-04" db="EMBL/GenBank/DDBJ databases">
        <title>Genome assembly of Zosterops borbonicus 15179.</title>
        <authorList>
            <person name="Leroy T."/>
            <person name="Anselmetti Y."/>
            <person name="Tilak M.-K."/>
            <person name="Nabholz B."/>
        </authorList>
    </citation>
    <scope>NUCLEOTIDE SEQUENCE</scope>
    <source>
        <strain evidence="2">HGM_15179</strain>
        <tissue evidence="2">Muscle</tissue>
    </source>
</reference>
<evidence type="ECO:0000313" key="3">
    <source>
        <dbReference type="Proteomes" id="UP000796761"/>
    </source>
</evidence>
<evidence type="ECO:0000256" key="1">
    <source>
        <dbReference type="SAM" id="MobiDB-lite"/>
    </source>
</evidence>
<dbReference type="OrthoDB" id="416454at2759"/>
<gene>
    <name evidence="2" type="ORF">HGM15179_005714</name>
</gene>
<protein>
    <submittedName>
        <fullName evidence="2">Uncharacterized protein</fullName>
    </submittedName>
</protein>
<organism evidence="2 3">
    <name type="scientific">Zosterops borbonicus</name>
    <dbReference type="NCBI Taxonomy" id="364589"/>
    <lineage>
        <taxon>Eukaryota</taxon>
        <taxon>Metazoa</taxon>
        <taxon>Chordata</taxon>
        <taxon>Craniata</taxon>
        <taxon>Vertebrata</taxon>
        <taxon>Euteleostomi</taxon>
        <taxon>Archelosauria</taxon>
        <taxon>Archosauria</taxon>
        <taxon>Dinosauria</taxon>
        <taxon>Saurischia</taxon>
        <taxon>Theropoda</taxon>
        <taxon>Coelurosauria</taxon>
        <taxon>Aves</taxon>
        <taxon>Neognathae</taxon>
        <taxon>Neoaves</taxon>
        <taxon>Telluraves</taxon>
        <taxon>Australaves</taxon>
        <taxon>Passeriformes</taxon>
        <taxon>Sylvioidea</taxon>
        <taxon>Zosteropidae</taxon>
        <taxon>Zosterops</taxon>
    </lineage>
</organism>
<dbReference type="AlphaFoldDB" id="A0A8K1GP97"/>
<evidence type="ECO:0000313" key="2">
    <source>
        <dbReference type="EMBL" id="TRZ21431.1"/>
    </source>
</evidence>